<dbReference type="RefSeq" id="WP_076324200.1">
    <property type="nucleotide sequence ID" value="NZ_MRTF01000007.1"/>
</dbReference>
<comment type="caution">
    <text evidence="3">The sequence shown here is derived from an EMBL/GenBank/DDBJ whole genome shotgun (WGS) entry which is preliminary data.</text>
</comment>
<organism evidence="3 4">
    <name type="scientific">Paenibacillus lautus</name>
    <name type="common">Bacillus lautus</name>
    <dbReference type="NCBI Taxonomy" id="1401"/>
    <lineage>
        <taxon>Bacteria</taxon>
        <taxon>Bacillati</taxon>
        <taxon>Bacillota</taxon>
        <taxon>Bacilli</taxon>
        <taxon>Bacillales</taxon>
        <taxon>Paenibacillaceae</taxon>
        <taxon>Paenibacillus</taxon>
    </lineage>
</organism>
<proteinExistence type="predicted"/>
<feature type="domain" description="DUF1648" evidence="2">
    <location>
        <begin position="14"/>
        <end position="61"/>
    </location>
</feature>
<dbReference type="Proteomes" id="UP000187074">
    <property type="component" value="Unassembled WGS sequence"/>
</dbReference>
<feature type="transmembrane region" description="Helical" evidence="1">
    <location>
        <begin position="163"/>
        <end position="181"/>
    </location>
</feature>
<sequence length="212" mass="23094">MGKKNSSMLVITTLICLLPIILSMTLYSQLPEQVAVHWDAAGNPDNYVSKAIAAFVLPLFTAVINVIMHVALNNDPKKMNAAPVLRTMGLWLIPALSLILMPITLFKAMGAELPIQTIAPALVGMLLVVTGNYLPKSKQNYTVGIKLPWTLNSQDNWNKTHRFAGYLWMAGGAFMILMAFLKVNLAVAVVPVIILIAAAPAIYSFSLYKKGV</sequence>
<feature type="transmembrane region" description="Helical" evidence="1">
    <location>
        <begin position="7"/>
        <end position="27"/>
    </location>
</feature>
<name>A0A1R1AY23_PAELA</name>
<accession>A0A1R1AY23</accession>
<evidence type="ECO:0000259" key="2">
    <source>
        <dbReference type="Pfam" id="PF07853"/>
    </source>
</evidence>
<dbReference type="GO" id="GO:0009636">
    <property type="term" value="P:response to toxic substance"/>
    <property type="evidence" value="ECO:0007669"/>
    <property type="project" value="TreeGrafter"/>
</dbReference>
<evidence type="ECO:0000313" key="3">
    <source>
        <dbReference type="EMBL" id="OME90707.1"/>
    </source>
</evidence>
<dbReference type="InterPro" id="IPR012867">
    <property type="entry name" value="DUF1648"/>
</dbReference>
<feature type="transmembrane region" description="Helical" evidence="1">
    <location>
        <begin position="47"/>
        <end position="72"/>
    </location>
</feature>
<evidence type="ECO:0000256" key="1">
    <source>
        <dbReference type="SAM" id="Phobius"/>
    </source>
</evidence>
<reference evidence="3 4" key="1">
    <citation type="submission" date="2016-11" db="EMBL/GenBank/DDBJ databases">
        <title>Paenibacillus species isolates.</title>
        <authorList>
            <person name="Beno S.M."/>
        </authorList>
    </citation>
    <scope>NUCLEOTIDE SEQUENCE [LARGE SCALE GENOMIC DNA]</scope>
    <source>
        <strain evidence="3 4">FSL F4-0100</strain>
    </source>
</reference>
<protein>
    <recommendedName>
        <fullName evidence="2">DUF1648 domain-containing protein</fullName>
    </recommendedName>
</protein>
<keyword evidence="1" id="KW-1133">Transmembrane helix</keyword>
<keyword evidence="1" id="KW-0472">Membrane</keyword>
<evidence type="ECO:0000313" key="4">
    <source>
        <dbReference type="Proteomes" id="UP000187074"/>
    </source>
</evidence>
<dbReference type="Pfam" id="PF13630">
    <property type="entry name" value="SdpI"/>
    <property type="match status" value="1"/>
</dbReference>
<dbReference type="Pfam" id="PF07853">
    <property type="entry name" value="DUF1648"/>
    <property type="match status" value="1"/>
</dbReference>
<dbReference type="PANTHER" id="PTHR37810:SF5">
    <property type="entry name" value="IMMUNITY PROTEIN SDPI"/>
    <property type="match status" value="1"/>
</dbReference>
<dbReference type="OrthoDB" id="9808690at2"/>
<feature type="transmembrane region" description="Helical" evidence="1">
    <location>
        <begin position="115"/>
        <end position="134"/>
    </location>
</feature>
<feature type="transmembrane region" description="Helical" evidence="1">
    <location>
        <begin position="84"/>
        <end position="103"/>
    </location>
</feature>
<gene>
    <name evidence="3" type="ORF">BK123_20290</name>
</gene>
<dbReference type="PANTHER" id="PTHR37810">
    <property type="entry name" value="IMMUNITY PROTEIN SDPI"/>
    <property type="match status" value="1"/>
</dbReference>
<dbReference type="STRING" id="1401.BK123_20290"/>
<dbReference type="InterPro" id="IPR025962">
    <property type="entry name" value="SdpI/YhfL"/>
</dbReference>
<keyword evidence="1" id="KW-0812">Transmembrane</keyword>
<dbReference type="PIRSF" id="PIRSF038959">
    <property type="entry name" value="SdpI"/>
    <property type="match status" value="1"/>
</dbReference>
<dbReference type="InterPro" id="IPR026272">
    <property type="entry name" value="SdpI"/>
</dbReference>
<dbReference type="EMBL" id="MRTF01000007">
    <property type="protein sequence ID" value="OME90707.1"/>
    <property type="molecule type" value="Genomic_DNA"/>
</dbReference>
<feature type="transmembrane region" description="Helical" evidence="1">
    <location>
        <begin position="187"/>
        <end position="208"/>
    </location>
</feature>
<dbReference type="AlphaFoldDB" id="A0A1R1AY23"/>